<reference evidence="1 2" key="1">
    <citation type="submission" date="2019-06" db="EMBL/GenBank/DDBJ databases">
        <title>Sequencing the genomes of 1000 actinobacteria strains.</title>
        <authorList>
            <person name="Klenk H.-P."/>
        </authorList>
    </citation>
    <scope>NUCLEOTIDE SEQUENCE [LARGE SCALE GENOMIC DNA]</scope>
    <source>
        <strain evidence="1 2">DSM 18031</strain>
    </source>
</reference>
<evidence type="ECO:0000313" key="1">
    <source>
        <dbReference type="EMBL" id="TQM63313.1"/>
    </source>
</evidence>
<accession>A0A543HYB7</accession>
<gene>
    <name evidence="1" type="ORF">FB466_1573</name>
</gene>
<name>A0A543HYB7_9MICO</name>
<dbReference type="EMBL" id="VFPN01000002">
    <property type="protein sequence ID" value="TQM63313.1"/>
    <property type="molecule type" value="Genomic_DNA"/>
</dbReference>
<sequence>MLGTGATATLAAWTDGEVATGTFGTSVFDTVSTSAGTTVGSHPTAPGASLTFAATAMSPGVSAYAWLNVNTTAATTISGSMSLTLVKATDTSGVALSTYLQYRIVQLATASTTCAAASFTGSPTWVTPANTYTNVAAALPTTTAIALASGGTAEKRLCIEVQLAPTATSDRQGQTANIQWTFTATSTS</sequence>
<comment type="caution">
    <text evidence="1">The sequence shown here is derived from an EMBL/GenBank/DDBJ whole genome shotgun (WGS) entry which is preliminary data.</text>
</comment>
<proteinExistence type="predicted"/>
<evidence type="ECO:0000313" key="2">
    <source>
        <dbReference type="Proteomes" id="UP000318331"/>
    </source>
</evidence>
<dbReference type="AlphaFoldDB" id="A0A543HYB7"/>
<organism evidence="1 2">
    <name type="scientific">Klugiella xanthotipulae</name>
    <dbReference type="NCBI Taxonomy" id="244735"/>
    <lineage>
        <taxon>Bacteria</taxon>
        <taxon>Bacillati</taxon>
        <taxon>Actinomycetota</taxon>
        <taxon>Actinomycetes</taxon>
        <taxon>Micrococcales</taxon>
        <taxon>Microbacteriaceae</taxon>
        <taxon>Klugiella</taxon>
    </lineage>
</organism>
<keyword evidence="2" id="KW-1185">Reference proteome</keyword>
<protein>
    <submittedName>
        <fullName evidence="1">Putative ribosomally synthesized peptide with SipW-like signal peptide</fullName>
    </submittedName>
</protein>
<dbReference type="Proteomes" id="UP000318331">
    <property type="component" value="Unassembled WGS sequence"/>
</dbReference>